<dbReference type="STRING" id="947033.Lste_2664"/>
<protein>
    <submittedName>
        <fullName evidence="3">Uncharacterized protein</fullName>
    </submittedName>
</protein>
<sequence length="531" mass="57831">MAGYFPLGDIVFPFLFKDGKGQIETKASSLELTLEQRDNVVMVHESIPVQSLEAFFKFLETRPDLTKKHILFGVIGQGATEQHIVAMHLPPNGAQAKVYDSKYSNPERFFAREPSKNTITGIAKGLFHALNPFASPEQTVNLSHFNAQQIKSASYYSFGTQSFFDGVTCGYHTGSLIKTLAGFLEQDPNANPSPKQLLDATTAPVSTSAQKLCMHKAPRVPETSFFSFVKKAWQDTFLPLVAEEERDAHHFGHYFMGWPQANGSKIAYFITLKFITAPITNLLSLAVEFPLNLLSEASSFIKNKLFSWAPTNGVTQSIRSVLLLTTMGLQGLFQGAYYLLRTITSPMASFKAAHKIHPVLGYLSALASACFIGAIVASLTIFAPPILAALMPTMGPGAIAMLNILAYPFAQLFSLLSVSIPAATGAALTFATGALTLAILHMLGRKTIYPEEGTSAADNKKVSPPRTVDIEDEDDSDDLLKGYEVVGESEPYVHGTSGMLNTSFGRRRPVKAKEKSGDDIIAQDIIVHHSI</sequence>
<dbReference type="Proteomes" id="UP000054926">
    <property type="component" value="Unassembled WGS sequence"/>
</dbReference>
<organism evidence="3 4">
    <name type="scientific">Legionella steelei</name>
    <dbReference type="NCBI Taxonomy" id="947033"/>
    <lineage>
        <taxon>Bacteria</taxon>
        <taxon>Pseudomonadati</taxon>
        <taxon>Pseudomonadota</taxon>
        <taxon>Gammaproteobacteria</taxon>
        <taxon>Legionellales</taxon>
        <taxon>Legionellaceae</taxon>
        <taxon>Legionella</taxon>
    </lineage>
</organism>
<feature type="transmembrane region" description="Helical" evidence="2">
    <location>
        <begin position="389"/>
        <end position="410"/>
    </location>
</feature>
<feature type="transmembrane region" description="Helical" evidence="2">
    <location>
        <begin position="422"/>
        <end position="443"/>
    </location>
</feature>
<feature type="transmembrane region" description="Helical" evidence="2">
    <location>
        <begin position="360"/>
        <end position="383"/>
    </location>
</feature>
<comment type="caution">
    <text evidence="3">The sequence shown here is derived from an EMBL/GenBank/DDBJ whole genome shotgun (WGS) entry which is preliminary data.</text>
</comment>
<accession>A0A0W0ZKI4</accession>
<keyword evidence="2" id="KW-0472">Membrane</keyword>
<evidence type="ECO:0000313" key="4">
    <source>
        <dbReference type="Proteomes" id="UP000054926"/>
    </source>
</evidence>
<dbReference type="PATRIC" id="fig|947033.5.peg.2829"/>
<dbReference type="EMBL" id="LNYY01000019">
    <property type="protein sequence ID" value="KTD69506.1"/>
    <property type="molecule type" value="Genomic_DNA"/>
</dbReference>
<dbReference type="AlphaFoldDB" id="A0A0W0ZKI4"/>
<proteinExistence type="predicted"/>
<evidence type="ECO:0000256" key="1">
    <source>
        <dbReference type="SAM" id="MobiDB-lite"/>
    </source>
</evidence>
<dbReference type="OrthoDB" id="5653329at2"/>
<feature type="transmembrane region" description="Helical" evidence="2">
    <location>
        <begin position="321"/>
        <end position="340"/>
    </location>
</feature>
<reference evidence="3 4" key="1">
    <citation type="submission" date="2015-11" db="EMBL/GenBank/DDBJ databases">
        <title>Genomic analysis of 38 Legionella species identifies large and diverse effector repertoires.</title>
        <authorList>
            <person name="Burstein D."/>
            <person name="Amaro F."/>
            <person name="Zusman T."/>
            <person name="Lifshitz Z."/>
            <person name="Cohen O."/>
            <person name="Gilbert J.A."/>
            <person name="Pupko T."/>
            <person name="Shuman H.A."/>
            <person name="Segal G."/>
        </authorList>
    </citation>
    <scope>NUCLEOTIDE SEQUENCE [LARGE SCALE GENOMIC DNA]</scope>
    <source>
        <strain evidence="3 4">IMVS3376</strain>
    </source>
</reference>
<evidence type="ECO:0000313" key="3">
    <source>
        <dbReference type="EMBL" id="KTD69506.1"/>
    </source>
</evidence>
<keyword evidence="2" id="KW-0812">Transmembrane</keyword>
<gene>
    <name evidence="3" type="ORF">Lste_2664</name>
</gene>
<dbReference type="RefSeq" id="WP_058511439.1">
    <property type="nucleotide sequence ID" value="NZ_LNYY01000019.1"/>
</dbReference>
<keyword evidence="4" id="KW-1185">Reference proteome</keyword>
<name>A0A0W0ZKI4_9GAMM</name>
<keyword evidence="2" id="KW-1133">Transmembrane helix</keyword>
<feature type="region of interest" description="Disordered" evidence="1">
    <location>
        <begin position="454"/>
        <end position="474"/>
    </location>
</feature>
<evidence type="ECO:0000256" key="2">
    <source>
        <dbReference type="SAM" id="Phobius"/>
    </source>
</evidence>